<sequence>MPIFNRILFAGFFFGLTAVILGAFGAHALKPMLTTKEMEVFDTAVNYQFTHAFALISVAICYRLTQYKQLKLAAIVFCLGILGFSGTLYLWVLTGKKWLAMLTPLGGSFLIMGWVLLIIFAFKYRPNK</sequence>
<evidence type="ECO:0000256" key="5">
    <source>
        <dbReference type="ARBA" id="ARBA00023136"/>
    </source>
</evidence>
<evidence type="ECO:0008006" key="9">
    <source>
        <dbReference type="Google" id="ProtNLM"/>
    </source>
</evidence>
<keyword evidence="3 6" id="KW-0812">Transmembrane</keyword>
<dbReference type="STRING" id="1513271.XM47_09460"/>
<evidence type="ECO:0000256" key="6">
    <source>
        <dbReference type="SAM" id="Phobius"/>
    </source>
</evidence>
<dbReference type="EMBL" id="LAZL01000012">
    <property type="protein sequence ID" value="KMT65258.1"/>
    <property type="molecule type" value="Genomic_DNA"/>
</dbReference>
<evidence type="ECO:0000256" key="3">
    <source>
        <dbReference type="ARBA" id="ARBA00022692"/>
    </source>
</evidence>
<dbReference type="AlphaFoldDB" id="A0A0J8GX26"/>
<evidence type="ECO:0000313" key="7">
    <source>
        <dbReference type="EMBL" id="KMT65258.1"/>
    </source>
</evidence>
<dbReference type="GO" id="GO:0005886">
    <property type="term" value="C:plasma membrane"/>
    <property type="evidence" value="ECO:0007669"/>
    <property type="project" value="TreeGrafter"/>
</dbReference>
<gene>
    <name evidence="7" type="ORF">XM47_09460</name>
</gene>
<dbReference type="OrthoDB" id="9802121at2"/>
<dbReference type="Pfam" id="PF04241">
    <property type="entry name" value="DUF423"/>
    <property type="match status" value="1"/>
</dbReference>
<comment type="subcellular location">
    <subcellularLocation>
        <location evidence="1">Membrane</location>
        <topology evidence="1">Multi-pass membrane protein</topology>
    </subcellularLocation>
</comment>
<feature type="transmembrane region" description="Helical" evidence="6">
    <location>
        <begin position="7"/>
        <end position="29"/>
    </location>
</feature>
<evidence type="ECO:0000256" key="4">
    <source>
        <dbReference type="ARBA" id="ARBA00022989"/>
    </source>
</evidence>
<organism evidence="7 8">
    <name type="scientific">Catenovulum maritimum</name>
    <dbReference type="NCBI Taxonomy" id="1513271"/>
    <lineage>
        <taxon>Bacteria</taxon>
        <taxon>Pseudomonadati</taxon>
        <taxon>Pseudomonadota</taxon>
        <taxon>Gammaproteobacteria</taxon>
        <taxon>Alteromonadales</taxon>
        <taxon>Alteromonadaceae</taxon>
        <taxon>Catenovulum</taxon>
    </lineage>
</organism>
<protein>
    <recommendedName>
        <fullName evidence="9">DUF423 domain-containing protein</fullName>
    </recommendedName>
</protein>
<keyword evidence="4 6" id="KW-1133">Transmembrane helix</keyword>
<dbReference type="PANTHER" id="PTHR43461">
    <property type="entry name" value="TRANSMEMBRANE PROTEIN 256"/>
    <property type="match status" value="1"/>
</dbReference>
<dbReference type="RefSeq" id="WP_048692204.1">
    <property type="nucleotide sequence ID" value="NZ_KQ130489.1"/>
</dbReference>
<comment type="caution">
    <text evidence="7">The sequence shown here is derived from an EMBL/GenBank/DDBJ whole genome shotgun (WGS) entry which is preliminary data.</text>
</comment>
<keyword evidence="5 6" id="KW-0472">Membrane</keyword>
<evidence type="ECO:0000256" key="2">
    <source>
        <dbReference type="ARBA" id="ARBA00009694"/>
    </source>
</evidence>
<name>A0A0J8GX26_9ALTE</name>
<evidence type="ECO:0000256" key="1">
    <source>
        <dbReference type="ARBA" id="ARBA00004141"/>
    </source>
</evidence>
<proteinExistence type="inferred from homology"/>
<comment type="similarity">
    <text evidence="2">Belongs to the UPF0382 family.</text>
</comment>
<dbReference type="Proteomes" id="UP000037600">
    <property type="component" value="Unassembled WGS sequence"/>
</dbReference>
<dbReference type="InterPro" id="IPR006696">
    <property type="entry name" value="DUF423"/>
</dbReference>
<dbReference type="PATRIC" id="fig|1513271.3.peg.1922"/>
<evidence type="ECO:0000313" key="8">
    <source>
        <dbReference type="Proteomes" id="UP000037600"/>
    </source>
</evidence>
<reference evidence="7 8" key="1">
    <citation type="submission" date="2015-04" db="EMBL/GenBank/DDBJ databases">
        <title>Draft Genome Sequence of the Novel Agar-Digesting Marine Bacterium Q1.</title>
        <authorList>
            <person name="Li Y."/>
            <person name="Li D."/>
            <person name="Chen G."/>
            <person name="Du Z."/>
        </authorList>
    </citation>
    <scope>NUCLEOTIDE SEQUENCE [LARGE SCALE GENOMIC DNA]</scope>
    <source>
        <strain evidence="7 8">Q1</strain>
    </source>
</reference>
<feature type="transmembrane region" description="Helical" evidence="6">
    <location>
        <begin position="98"/>
        <end position="122"/>
    </location>
</feature>
<feature type="transmembrane region" description="Helical" evidence="6">
    <location>
        <begin position="72"/>
        <end position="92"/>
    </location>
</feature>
<dbReference type="PANTHER" id="PTHR43461:SF1">
    <property type="entry name" value="TRANSMEMBRANE PROTEIN 256"/>
    <property type="match status" value="1"/>
</dbReference>
<accession>A0A0J8GX26</accession>
<keyword evidence="8" id="KW-1185">Reference proteome</keyword>
<feature type="transmembrane region" description="Helical" evidence="6">
    <location>
        <begin position="49"/>
        <end position="65"/>
    </location>
</feature>